<dbReference type="OrthoDB" id="6718656at2759"/>
<sequence length="121" mass="13373">MIFEFTPGNISPPPASKHITAKPKLPKKPAVPKWSRMAAPSRAMDDEYDNISALNDDGSVADDTTVASASYAPEDDRFDMSQPSTDHRKRKREDHVQSIIEQAQMLYSDDRSAAPMLPSLA</sequence>
<reference evidence="2 3" key="1">
    <citation type="submission" date="2016-04" db="EMBL/GenBank/DDBJ databases">
        <title>A degradative enzymes factory behind the ericoid mycorrhizal symbiosis.</title>
        <authorList>
            <consortium name="DOE Joint Genome Institute"/>
            <person name="Martino E."/>
            <person name="Morin E."/>
            <person name="Grelet G."/>
            <person name="Kuo A."/>
            <person name="Kohler A."/>
            <person name="Daghino S."/>
            <person name="Barry K."/>
            <person name="Choi C."/>
            <person name="Cichocki N."/>
            <person name="Clum A."/>
            <person name="Copeland A."/>
            <person name="Hainaut M."/>
            <person name="Haridas S."/>
            <person name="Labutti K."/>
            <person name="Lindquist E."/>
            <person name="Lipzen A."/>
            <person name="Khouja H.-R."/>
            <person name="Murat C."/>
            <person name="Ohm R."/>
            <person name="Olson A."/>
            <person name="Spatafora J."/>
            <person name="Veneault-Fourrey C."/>
            <person name="Henrissat B."/>
            <person name="Grigoriev I."/>
            <person name="Martin F."/>
            <person name="Perotto S."/>
        </authorList>
    </citation>
    <scope>NUCLEOTIDE SEQUENCE [LARGE SCALE GENOMIC DNA]</scope>
    <source>
        <strain evidence="2 3">E</strain>
    </source>
</reference>
<dbReference type="AlphaFoldDB" id="A0A2J6SXC1"/>
<keyword evidence="3" id="KW-1185">Reference proteome</keyword>
<dbReference type="EMBL" id="KZ613855">
    <property type="protein sequence ID" value="PMD55427.1"/>
    <property type="molecule type" value="Genomic_DNA"/>
</dbReference>
<dbReference type="STRING" id="1095630.A0A2J6SXC1"/>
<organism evidence="2 3">
    <name type="scientific">Hyaloscypha bicolor E</name>
    <dbReference type="NCBI Taxonomy" id="1095630"/>
    <lineage>
        <taxon>Eukaryota</taxon>
        <taxon>Fungi</taxon>
        <taxon>Dikarya</taxon>
        <taxon>Ascomycota</taxon>
        <taxon>Pezizomycotina</taxon>
        <taxon>Leotiomycetes</taxon>
        <taxon>Helotiales</taxon>
        <taxon>Hyaloscyphaceae</taxon>
        <taxon>Hyaloscypha</taxon>
        <taxon>Hyaloscypha bicolor</taxon>
    </lineage>
</organism>
<feature type="region of interest" description="Disordered" evidence="1">
    <location>
        <begin position="53"/>
        <end position="97"/>
    </location>
</feature>
<gene>
    <name evidence="2" type="ORF">K444DRAFT_88346</name>
</gene>
<dbReference type="InParanoid" id="A0A2J6SXC1"/>
<accession>A0A2J6SXC1</accession>
<evidence type="ECO:0000256" key="1">
    <source>
        <dbReference type="SAM" id="MobiDB-lite"/>
    </source>
</evidence>
<proteinExistence type="predicted"/>
<dbReference type="RefSeq" id="XP_024732331.1">
    <property type="nucleotide sequence ID" value="XM_024888773.1"/>
</dbReference>
<dbReference type="Proteomes" id="UP000235371">
    <property type="component" value="Unassembled WGS sequence"/>
</dbReference>
<evidence type="ECO:0000313" key="3">
    <source>
        <dbReference type="Proteomes" id="UP000235371"/>
    </source>
</evidence>
<dbReference type="GeneID" id="36596849"/>
<feature type="region of interest" description="Disordered" evidence="1">
    <location>
        <begin position="1"/>
        <end position="34"/>
    </location>
</feature>
<protein>
    <submittedName>
        <fullName evidence="2">Uncharacterized protein</fullName>
    </submittedName>
</protein>
<evidence type="ECO:0000313" key="2">
    <source>
        <dbReference type="EMBL" id="PMD55427.1"/>
    </source>
</evidence>
<name>A0A2J6SXC1_9HELO</name>